<organism evidence="7 8">
    <name type="scientific">Candidatus Wolfebacteria bacterium CG18_big_fil_WC_8_21_14_2_50_39_7</name>
    <dbReference type="NCBI Taxonomy" id="1975071"/>
    <lineage>
        <taxon>Bacteria</taxon>
        <taxon>Candidatus Wolfeibacteriota</taxon>
    </lineage>
</organism>
<keyword evidence="5 6" id="KW-0472">Membrane</keyword>
<comment type="subcellular location">
    <subcellularLocation>
        <location evidence="1">Membrane</location>
        <topology evidence="1">Single-pass membrane protein</topology>
    </subcellularLocation>
</comment>
<dbReference type="Gene3D" id="1.20.1440.20">
    <property type="entry name" value="LemA-like domain"/>
    <property type="match status" value="1"/>
</dbReference>
<keyword evidence="4 6" id="KW-1133">Transmembrane helix</keyword>
<evidence type="ECO:0000313" key="7">
    <source>
        <dbReference type="EMBL" id="PIP92207.1"/>
    </source>
</evidence>
<comment type="similarity">
    <text evidence="2">Belongs to the LemA family.</text>
</comment>
<dbReference type="Pfam" id="PF04011">
    <property type="entry name" value="LemA"/>
    <property type="match status" value="1"/>
</dbReference>
<dbReference type="AlphaFoldDB" id="A0A2H0ECU3"/>
<dbReference type="PANTHER" id="PTHR34478">
    <property type="entry name" value="PROTEIN LEMA"/>
    <property type="match status" value="1"/>
</dbReference>
<proteinExistence type="inferred from homology"/>
<name>A0A2H0ECU3_9BACT</name>
<evidence type="ECO:0000313" key="8">
    <source>
        <dbReference type="Proteomes" id="UP000229241"/>
    </source>
</evidence>
<dbReference type="EMBL" id="PCTX01000035">
    <property type="protein sequence ID" value="PIP92207.1"/>
    <property type="molecule type" value="Genomic_DNA"/>
</dbReference>
<evidence type="ECO:0000256" key="5">
    <source>
        <dbReference type="ARBA" id="ARBA00023136"/>
    </source>
</evidence>
<evidence type="ECO:0000256" key="1">
    <source>
        <dbReference type="ARBA" id="ARBA00004167"/>
    </source>
</evidence>
<accession>A0A2H0ECU3</accession>
<dbReference type="InterPro" id="IPR023353">
    <property type="entry name" value="LemA-like_dom_sf"/>
</dbReference>
<evidence type="ECO:0008006" key="9">
    <source>
        <dbReference type="Google" id="ProtNLM"/>
    </source>
</evidence>
<evidence type="ECO:0000256" key="3">
    <source>
        <dbReference type="ARBA" id="ARBA00022692"/>
    </source>
</evidence>
<dbReference type="Proteomes" id="UP000229241">
    <property type="component" value="Unassembled WGS sequence"/>
</dbReference>
<reference evidence="7 8" key="1">
    <citation type="submission" date="2017-09" db="EMBL/GenBank/DDBJ databases">
        <title>Depth-based differentiation of microbial function through sediment-hosted aquifers and enrichment of novel symbionts in the deep terrestrial subsurface.</title>
        <authorList>
            <person name="Probst A.J."/>
            <person name="Ladd B."/>
            <person name="Jarett J.K."/>
            <person name="Geller-Mcgrath D.E."/>
            <person name="Sieber C.M."/>
            <person name="Emerson J.B."/>
            <person name="Anantharaman K."/>
            <person name="Thomas B.C."/>
            <person name="Malmstrom R."/>
            <person name="Stieglmeier M."/>
            <person name="Klingl A."/>
            <person name="Woyke T."/>
            <person name="Ryan C.M."/>
            <person name="Banfield J.F."/>
        </authorList>
    </citation>
    <scope>NUCLEOTIDE SEQUENCE [LARGE SCALE GENOMIC DNA]</scope>
    <source>
        <strain evidence="7">CG18_big_fil_WC_8_21_14_2_50_39_7</strain>
    </source>
</reference>
<dbReference type="InterPro" id="IPR007156">
    <property type="entry name" value="MamQ_LemA"/>
</dbReference>
<evidence type="ECO:0000256" key="6">
    <source>
        <dbReference type="SAM" id="Phobius"/>
    </source>
</evidence>
<comment type="caution">
    <text evidence="7">The sequence shown here is derived from an EMBL/GenBank/DDBJ whole genome shotgun (WGS) entry which is preliminary data.</text>
</comment>
<feature type="transmembrane region" description="Helical" evidence="6">
    <location>
        <begin position="6"/>
        <end position="29"/>
    </location>
</feature>
<dbReference type="GO" id="GO:0016020">
    <property type="term" value="C:membrane"/>
    <property type="evidence" value="ECO:0007669"/>
    <property type="project" value="UniProtKB-SubCell"/>
</dbReference>
<keyword evidence="3 6" id="KW-0812">Transmembrane</keyword>
<dbReference type="PANTHER" id="PTHR34478:SF2">
    <property type="entry name" value="MEMBRANE PROTEIN"/>
    <property type="match status" value="1"/>
</dbReference>
<protein>
    <recommendedName>
        <fullName evidence="9">LemA family protein</fullName>
    </recommendedName>
</protein>
<dbReference type="SUPFAM" id="SSF140478">
    <property type="entry name" value="LemA-like"/>
    <property type="match status" value="1"/>
</dbReference>
<gene>
    <name evidence="7" type="ORF">COW77_01220</name>
</gene>
<evidence type="ECO:0000256" key="2">
    <source>
        <dbReference type="ARBA" id="ARBA00008854"/>
    </source>
</evidence>
<sequence length="187" mass="21587">MNYLSLTNIIIVVAIVIALWLILTFNGLVRRRYRVREAWSDINVQLKRRYDLIPNLVETVKGYMTHERTVFENVTEARTRAMGAQGKDEKARSEDVLSNILKTLFAVAENYPQLKANANFLDLQRELADTENKIQASRRFYNGNVMDYNTKTATFPTNLIAGILGFKKEEFFGLESETEKKPVEVKF</sequence>
<evidence type="ECO:0000256" key="4">
    <source>
        <dbReference type="ARBA" id="ARBA00022989"/>
    </source>
</evidence>